<keyword evidence="3" id="KW-1185">Reference proteome</keyword>
<protein>
    <submittedName>
        <fullName evidence="2">Uncharacterized protein</fullName>
    </submittedName>
</protein>
<evidence type="ECO:0000313" key="2">
    <source>
        <dbReference type="EMBL" id="MPC22523.1"/>
    </source>
</evidence>
<evidence type="ECO:0000256" key="1">
    <source>
        <dbReference type="SAM" id="MobiDB-lite"/>
    </source>
</evidence>
<organism evidence="2 3">
    <name type="scientific">Portunus trituberculatus</name>
    <name type="common">Swimming crab</name>
    <name type="synonym">Neptunus trituberculatus</name>
    <dbReference type="NCBI Taxonomy" id="210409"/>
    <lineage>
        <taxon>Eukaryota</taxon>
        <taxon>Metazoa</taxon>
        <taxon>Ecdysozoa</taxon>
        <taxon>Arthropoda</taxon>
        <taxon>Crustacea</taxon>
        <taxon>Multicrustacea</taxon>
        <taxon>Malacostraca</taxon>
        <taxon>Eumalacostraca</taxon>
        <taxon>Eucarida</taxon>
        <taxon>Decapoda</taxon>
        <taxon>Pleocyemata</taxon>
        <taxon>Brachyura</taxon>
        <taxon>Eubrachyura</taxon>
        <taxon>Portunoidea</taxon>
        <taxon>Portunidae</taxon>
        <taxon>Portuninae</taxon>
        <taxon>Portunus</taxon>
    </lineage>
</organism>
<name>A0A5B7DNA4_PORTR</name>
<dbReference type="Proteomes" id="UP000324222">
    <property type="component" value="Unassembled WGS sequence"/>
</dbReference>
<sequence>METQQGLAGLGGARQGSAGLGKGR</sequence>
<feature type="region of interest" description="Disordered" evidence="1">
    <location>
        <begin position="1"/>
        <end position="24"/>
    </location>
</feature>
<accession>A0A5B7DNA4</accession>
<reference evidence="2 3" key="1">
    <citation type="submission" date="2019-05" db="EMBL/GenBank/DDBJ databases">
        <title>Another draft genome of Portunus trituberculatus and its Hox gene families provides insights of decapod evolution.</title>
        <authorList>
            <person name="Jeong J.-H."/>
            <person name="Song I."/>
            <person name="Kim S."/>
            <person name="Choi T."/>
            <person name="Kim D."/>
            <person name="Ryu S."/>
            <person name="Kim W."/>
        </authorList>
    </citation>
    <scope>NUCLEOTIDE SEQUENCE [LARGE SCALE GENOMIC DNA]</scope>
    <source>
        <tissue evidence="2">Muscle</tissue>
    </source>
</reference>
<comment type="caution">
    <text evidence="2">The sequence shown here is derived from an EMBL/GenBank/DDBJ whole genome shotgun (WGS) entry which is preliminary data.</text>
</comment>
<dbReference type="EMBL" id="VSRR010001097">
    <property type="protein sequence ID" value="MPC22523.1"/>
    <property type="molecule type" value="Genomic_DNA"/>
</dbReference>
<proteinExistence type="predicted"/>
<feature type="compositionally biased region" description="Gly residues" evidence="1">
    <location>
        <begin position="8"/>
        <end position="24"/>
    </location>
</feature>
<evidence type="ECO:0000313" key="3">
    <source>
        <dbReference type="Proteomes" id="UP000324222"/>
    </source>
</evidence>
<gene>
    <name evidence="2" type="ORF">E2C01_015540</name>
</gene>
<dbReference type="AlphaFoldDB" id="A0A5B7DNA4"/>